<dbReference type="EMBL" id="MHLP01000026">
    <property type="protein sequence ID" value="OGZ12224.1"/>
    <property type="molecule type" value="Genomic_DNA"/>
</dbReference>
<dbReference type="STRING" id="1798665.A2942_03870"/>
<name>A0A1G2DF02_9BACT</name>
<proteinExistence type="predicted"/>
<sequence>MYYAKVLATMMGCKVDTPLIIKSVGYDAPEGIVTYTLTHEYRCTHSALKLLERGNIWKLEHGEPLSFANLDEEAGFYKSLGMSQKVIFTDTESELWPFGGGIRELQHGRADQLIVKDRKNQEVVLIKYDNAEFGNRMRAAELARLGC</sequence>
<comment type="caution">
    <text evidence="1">The sequence shown here is derived from an EMBL/GenBank/DDBJ whole genome shotgun (WGS) entry which is preliminary data.</text>
</comment>
<gene>
    <name evidence="1" type="ORF">A2942_03870</name>
</gene>
<evidence type="ECO:0000313" key="1">
    <source>
        <dbReference type="EMBL" id="OGZ12224.1"/>
    </source>
</evidence>
<evidence type="ECO:0000313" key="2">
    <source>
        <dbReference type="Proteomes" id="UP000178534"/>
    </source>
</evidence>
<protein>
    <submittedName>
        <fullName evidence="1">Uncharacterized protein</fullName>
    </submittedName>
</protein>
<dbReference type="Proteomes" id="UP000178534">
    <property type="component" value="Unassembled WGS sequence"/>
</dbReference>
<dbReference type="AlphaFoldDB" id="A0A1G2DF02"/>
<reference evidence="1 2" key="1">
    <citation type="journal article" date="2016" name="Nat. Commun.">
        <title>Thousands of microbial genomes shed light on interconnected biogeochemical processes in an aquifer system.</title>
        <authorList>
            <person name="Anantharaman K."/>
            <person name="Brown C.T."/>
            <person name="Hug L.A."/>
            <person name="Sharon I."/>
            <person name="Castelle C.J."/>
            <person name="Probst A.J."/>
            <person name="Thomas B.C."/>
            <person name="Singh A."/>
            <person name="Wilkins M.J."/>
            <person name="Karaoz U."/>
            <person name="Brodie E.L."/>
            <person name="Williams K.H."/>
            <person name="Hubbard S.S."/>
            <person name="Banfield J.F."/>
        </authorList>
    </citation>
    <scope>NUCLEOTIDE SEQUENCE [LARGE SCALE GENOMIC DNA]</scope>
</reference>
<accession>A0A1G2DF02</accession>
<organism evidence="1 2">
    <name type="scientific">Candidatus Lloydbacteria bacterium RIFCSPLOWO2_01_FULL_50_20</name>
    <dbReference type="NCBI Taxonomy" id="1798665"/>
    <lineage>
        <taxon>Bacteria</taxon>
        <taxon>Candidatus Lloydiibacteriota</taxon>
    </lineage>
</organism>